<dbReference type="EMBL" id="ATLK01000001">
    <property type="protein sequence ID" value="KFF30878.1"/>
    <property type="molecule type" value="Genomic_DNA"/>
</dbReference>
<keyword evidence="2" id="KW-1185">Reference proteome</keyword>
<dbReference type="InterPro" id="IPR017853">
    <property type="entry name" value="GH"/>
</dbReference>
<evidence type="ECO:0008006" key="3">
    <source>
        <dbReference type="Google" id="ProtNLM"/>
    </source>
</evidence>
<accession>A0A080N1X9</accession>
<dbReference type="AlphaFoldDB" id="A0A080N1X9"/>
<sequence length="426" mass="47618">MRFGVNYTPSHGWFHSWLHQDWDSVARDLDAIASLGLDHVRIFPLWPVLQPNRTWINQSGLDDLRHMAQLASDRGLDVYSDVLQGHMSSFDFLPSWLITWHKTNMFTDCKAIEAQSQLVSAVYDALADVPRFRGLTVGNECNQFEDASHPMSMPANAEQINAWLHAMIDPIESEASRRGQIVVHGENDAVWYEEGHAFTPTAASSIGDVSVIHSWAFNGTAQRYGSLSEATTRHAEYLMELSKAFATQPDRQVWLQEIGAPGNVINQSDAPEFCRRSVEHALDCENTYAITWWCSHDVDKSMGDFPPFEHDLGLFDQDGNLKPLGVEFSRLVKDYSLARVPKPRRCALVVRSDEQGEPVMKSACAPGGSLFDKWMELSDAHERPAIVSSKQAQDAEFLANRGIQECITVPMQAGIPYNAVSDPSLG</sequence>
<protein>
    <recommendedName>
        <fullName evidence="3">Glycosyl hydrolase</fullName>
    </recommendedName>
</protein>
<comment type="caution">
    <text evidence="1">The sequence shown here is derived from an EMBL/GenBank/DDBJ whole genome shotgun (WGS) entry which is preliminary data.</text>
</comment>
<gene>
    <name evidence="1" type="ORF">BBOMB_0195</name>
</gene>
<dbReference type="Proteomes" id="UP000028730">
    <property type="component" value="Unassembled WGS sequence"/>
</dbReference>
<evidence type="ECO:0000313" key="2">
    <source>
        <dbReference type="Proteomes" id="UP000028730"/>
    </source>
</evidence>
<dbReference type="Gene3D" id="3.20.20.80">
    <property type="entry name" value="Glycosidases"/>
    <property type="match status" value="1"/>
</dbReference>
<evidence type="ECO:0000313" key="1">
    <source>
        <dbReference type="EMBL" id="KFF30878.1"/>
    </source>
</evidence>
<name>A0A080N1X9_9BIFI</name>
<dbReference type="OrthoDB" id="110211at2"/>
<dbReference type="eggNOG" id="COG3934">
    <property type="taxonomic scope" value="Bacteria"/>
</dbReference>
<dbReference type="SUPFAM" id="SSF51445">
    <property type="entry name" value="(Trans)glycosidases"/>
    <property type="match status" value="1"/>
</dbReference>
<proteinExistence type="predicted"/>
<reference evidence="1 2" key="1">
    <citation type="journal article" date="2014" name="Appl. Environ. Microbiol.">
        <title>Genomic encyclopedia of type strains of the genus Bifidobacterium.</title>
        <authorList>
            <person name="Milani C."/>
            <person name="Lugli G.A."/>
            <person name="Duranti S."/>
            <person name="Turroni F."/>
            <person name="Bottacini F."/>
            <person name="Mangifesta M."/>
            <person name="Sanchez B."/>
            <person name="Viappiani A."/>
            <person name="Mancabelli L."/>
            <person name="Taminiau B."/>
            <person name="Delcenserie V."/>
            <person name="Barrangou R."/>
            <person name="Margolles A."/>
            <person name="van Sinderen D."/>
            <person name="Ventura M."/>
        </authorList>
    </citation>
    <scope>NUCLEOTIDE SEQUENCE [LARGE SCALE GENOMIC DNA]</scope>
    <source>
        <strain evidence="1 2">DSM 19703</strain>
    </source>
</reference>
<dbReference type="STRING" id="1341695.BBOMB_0195"/>
<organism evidence="1 2">
    <name type="scientific">Bifidobacterium bombi DSM 19703</name>
    <dbReference type="NCBI Taxonomy" id="1341695"/>
    <lineage>
        <taxon>Bacteria</taxon>
        <taxon>Bacillati</taxon>
        <taxon>Actinomycetota</taxon>
        <taxon>Actinomycetes</taxon>
        <taxon>Bifidobacteriales</taxon>
        <taxon>Bifidobacteriaceae</taxon>
        <taxon>Bifidobacterium</taxon>
    </lineage>
</organism>
<dbReference type="RefSeq" id="WP_044086389.1">
    <property type="nucleotide sequence ID" value="NZ_ATLK01000001.1"/>
</dbReference>